<comment type="caution">
    <text evidence="5">The sequence shown here is derived from an EMBL/GenBank/DDBJ whole genome shotgun (WGS) entry which is preliminary data.</text>
</comment>
<dbReference type="CDD" id="cd06267">
    <property type="entry name" value="PBP1_LacI_sugar_binding-like"/>
    <property type="match status" value="1"/>
</dbReference>
<name>A0A7W3JF86_9MICO</name>
<accession>A0A7W3JF86</accession>
<dbReference type="Gene3D" id="3.40.50.2300">
    <property type="match status" value="2"/>
</dbReference>
<evidence type="ECO:0000256" key="1">
    <source>
        <dbReference type="ARBA" id="ARBA00023015"/>
    </source>
</evidence>
<feature type="domain" description="HTH lacI-type" evidence="4">
    <location>
        <begin position="9"/>
        <end position="63"/>
    </location>
</feature>
<reference evidence="5 6" key="1">
    <citation type="submission" date="2020-07" db="EMBL/GenBank/DDBJ databases">
        <title>Sequencing the genomes of 1000 actinobacteria strains.</title>
        <authorList>
            <person name="Klenk H.-P."/>
        </authorList>
    </citation>
    <scope>NUCLEOTIDE SEQUENCE [LARGE SCALE GENOMIC DNA]</scope>
    <source>
        <strain evidence="5 6">DSM 44121</strain>
    </source>
</reference>
<protein>
    <submittedName>
        <fullName evidence="5">DNA-binding LacI/PurR family transcriptional regulator</fullName>
    </submittedName>
</protein>
<dbReference type="CDD" id="cd01392">
    <property type="entry name" value="HTH_LacI"/>
    <property type="match status" value="1"/>
</dbReference>
<dbReference type="Proteomes" id="UP000540568">
    <property type="component" value="Unassembled WGS sequence"/>
</dbReference>
<organism evidence="5 6">
    <name type="scientific">Promicromonospora sukumoe</name>
    <dbReference type="NCBI Taxonomy" id="88382"/>
    <lineage>
        <taxon>Bacteria</taxon>
        <taxon>Bacillati</taxon>
        <taxon>Actinomycetota</taxon>
        <taxon>Actinomycetes</taxon>
        <taxon>Micrococcales</taxon>
        <taxon>Promicromonosporaceae</taxon>
        <taxon>Promicromonospora</taxon>
    </lineage>
</organism>
<proteinExistence type="predicted"/>
<dbReference type="Pfam" id="PF13377">
    <property type="entry name" value="Peripla_BP_3"/>
    <property type="match status" value="1"/>
</dbReference>
<keyword evidence="2 5" id="KW-0238">DNA-binding</keyword>
<dbReference type="SUPFAM" id="SSF53822">
    <property type="entry name" value="Periplasmic binding protein-like I"/>
    <property type="match status" value="1"/>
</dbReference>
<sequence>MSENGGRRVGIKEVAAAAGVSWKTVSNVVNDTGRVGDATRARVEAVIAELGYRPNLAGRQLRRGRTNTLALAVPWVHAPYFSVLAHEVIDVGSARGYRVLIEETRSSRDTELEVARGFDVQAIDGIIFSPLELTPAEIDGVRGPVPLVLLGERADPDPARERRTDHVSIDNVAAAAQVTAHLLDTGRSRLAFLGAEPPGAGRTGAQRVQGFLDAHTAAGLEVDERWVLQCPQFSRPAGAATVESVLPRIDQIDGIVCANDELALGALHALRLNGVRVPDDIAVTGWDNTEDGRFSNPTLTTVAPDLRAIAETAVDRIIAQLEKPGVDPVDELVPHRLLVRESSRA</sequence>
<dbReference type="GO" id="GO:0003700">
    <property type="term" value="F:DNA-binding transcription factor activity"/>
    <property type="evidence" value="ECO:0007669"/>
    <property type="project" value="TreeGrafter"/>
</dbReference>
<dbReference type="SMART" id="SM00354">
    <property type="entry name" value="HTH_LACI"/>
    <property type="match status" value="1"/>
</dbReference>
<dbReference type="InterPro" id="IPR000843">
    <property type="entry name" value="HTH_LacI"/>
</dbReference>
<dbReference type="EMBL" id="JACGWV010000004">
    <property type="protein sequence ID" value="MBA8811726.1"/>
    <property type="molecule type" value="Genomic_DNA"/>
</dbReference>
<dbReference type="InterPro" id="IPR010982">
    <property type="entry name" value="Lambda_DNA-bd_dom_sf"/>
</dbReference>
<dbReference type="RefSeq" id="WP_182620891.1">
    <property type="nucleotide sequence ID" value="NZ_BAAATF010000017.1"/>
</dbReference>
<dbReference type="Pfam" id="PF00356">
    <property type="entry name" value="LacI"/>
    <property type="match status" value="1"/>
</dbReference>
<dbReference type="Gene3D" id="1.10.260.40">
    <property type="entry name" value="lambda repressor-like DNA-binding domains"/>
    <property type="match status" value="1"/>
</dbReference>
<dbReference type="GO" id="GO:0000976">
    <property type="term" value="F:transcription cis-regulatory region binding"/>
    <property type="evidence" value="ECO:0007669"/>
    <property type="project" value="TreeGrafter"/>
</dbReference>
<evidence type="ECO:0000256" key="3">
    <source>
        <dbReference type="ARBA" id="ARBA00023163"/>
    </source>
</evidence>
<dbReference type="PROSITE" id="PS00356">
    <property type="entry name" value="HTH_LACI_1"/>
    <property type="match status" value="1"/>
</dbReference>
<evidence type="ECO:0000313" key="5">
    <source>
        <dbReference type="EMBL" id="MBA8811726.1"/>
    </source>
</evidence>
<dbReference type="PANTHER" id="PTHR30146">
    <property type="entry name" value="LACI-RELATED TRANSCRIPTIONAL REPRESSOR"/>
    <property type="match status" value="1"/>
</dbReference>
<keyword evidence="1" id="KW-0805">Transcription regulation</keyword>
<evidence type="ECO:0000313" key="6">
    <source>
        <dbReference type="Proteomes" id="UP000540568"/>
    </source>
</evidence>
<dbReference type="SUPFAM" id="SSF47413">
    <property type="entry name" value="lambda repressor-like DNA-binding domains"/>
    <property type="match status" value="1"/>
</dbReference>
<dbReference type="InterPro" id="IPR046335">
    <property type="entry name" value="LacI/GalR-like_sensor"/>
</dbReference>
<evidence type="ECO:0000259" key="4">
    <source>
        <dbReference type="PROSITE" id="PS50932"/>
    </source>
</evidence>
<evidence type="ECO:0000256" key="2">
    <source>
        <dbReference type="ARBA" id="ARBA00023125"/>
    </source>
</evidence>
<dbReference type="PANTHER" id="PTHR30146:SF109">
    <property type="entry name" value="HTH-TYPE TRANSCRIPTIONAL REGULATOR GALS"/>
    <property type="match status" value="1"/>
</dbReference>
<dbReference type="InterPro" id="IPR028082">
    <property type="entry name" value="Peripla_BP_I"/>
</dbReference>
<gene>
    <name evidence="5" type="ORF">FHX71_005744</name>
</gene>
<keyword evidence="3" id="KW-0804">Transcription</keyword>
<keyword evidence="6" id="KW-1185">Reference proteome</keyword>
<dbReference type="AlphaFoldDB" id="A0A7W3JF86"/>
<dbReference type="PROSITE" id="PS50932">
    <property type="entry name" value="HTH_LACI_2"/>
    <property type="match status" value="1"/>
</dbReference>